<dbReference type="Pfam" id="PF09897">
    <property type="entry name" value="DUF2124"/>
    <property type="match status" value="1"/>
</dbReference>
<dbReference type="RefSeq" id="WP_317136102.1">
    <property type="nucleotide sequence ID" value="NZ_CP043875.1"/>
</dbReference>
<dbReference type="EMBL" id="CP043875">
    <property type="protein sequence ID" value="WOF16678.1"/>
    <property type="molecule type" value="Genomic_DNA"/>
</dbReference>
<dbReference type="GeneID" id="85230143"/>
<dbReference type="Proteomes" id="UP001301797">
    <property type="component" value="Chromosome"/>
</dbReference>
<dbReference type="AlphaFoldDB" id="A0AA97I3G2"/>
<name>A0AA97I3G2_9EURY</name>
<proteinExistence type="predicted"/>
<dbReference type="Gene3D" id="3.40.50.2300">
    <property type="match status" value="1"/>
</dbReference>
<dbReference type="PIRSF" id="PIRSF004962">
    <property type="entry name" value="UCP004962"/>
    <property type="match status" value="1"/>
</dbReference>
<reference evidence="1 2" key="1">
    <citation type="submission" date="2019-09" db="EMBL/GenBank/DDBJ databases">
        <title>The complete genome of Methanoplanus sp. FWC-SCC4.</title>
        <authorList>
            <person name="Chen S.-C."/>
            <person name="Zhou Y.-Z."/>
            <person name="Lai M.-C."/>
        </authorList>
    </citation>
    <scope>NUCLEOTIDE SEQUENCE [LARGE SCALE GENOMIC DNA]</scope>
    <source>
        <strain evidence="1 2">FWC-SCC4</strain>
    </source>
</reference>
<protein>
    <submittedName>
        <fullName evidence="1">DUF2124 domain-containing protein</fullName>
    </submittedName>
</protein>
<keyword evidence="2" id="KW-1185">Reference proteome</keyword>
<accession>A0AA97I3G2</accession>
<evidence type="ECO:0000313" key="1">
    <source>
        <dbReference type="EMBL" id="WOF16678.1"/>
    </source>
</evidence>
<evidence type="ECO:0000313" key="2">
    <source>
        <dbReference type="Proteomes" id="UP001301797"/>
    </source>
</evidence>
<organism evidence="1 2">
    <name type="scientific">Methanochimaera problematica</name>
    <dbReference type="NCBI Taxonomy" id="2609417"/>
    <lineage>
        <taxon>Archaea</taxon>
        <taxon>Methanobacteriati</taxon>
        <taxon>Methanobacteriota</taxon>
        <taxon>Stenosarchaea group</taxon>
        <taxon>Methanomicrobia</taxon>
        <taxon>Methanomicrobiales</taxon>
        <taxon>Methanomicrobiaceae</taxon>
        <taxon>Methanochimaera</taxon>
    </lineage>
</organism>
<dbReference type="InterPro" id="IPR009183">
    <property type="entry name" value="UCP004962"/>
</dbReference>
<dbReference type="KEGG" id="mefw:F1737_08230"/>
<sequence length="159" mass="17353">MKEIEKLSGIPGMLRPFKQYLSSAGLADGSQIVFYGCPGTCTPFVELLSYAVRDLPLKPVFVPLLDEDNAKSLSNVQGVGIQADNDTKINNPFAVVLMGGLSMPNVPVSAEDAADTISKYDSKVIGICFMSMFEKTGWLEKLNFDLLIDAEIDPVKIFR</sequence>
<gene>
    <name evidence="1" type="ORF">F1737_08230</name>
</gene>